<keyword evidence="3" id="KW-1185">Reference proteome</keyword>
<accession>A0A565CJC3</accession>
<organism evidence="2 3">
    <name type="scientific">Arabis nemorensis</name>
    <dbReference type="NCBI Taxonomy" id="586526"/>
    <lineage>
        <taxon>Eukaryota</taxon>
        <taxon>Viridiplantae</taxon>
        <taxon>Streptophyta</taxon>
        <taxon>Embryophyta</taxon>
        <taxon>Tracheophyta</taxon>
        <taxon>Spermatophyta</taxon>
        <taxon>Magnoliopsida</taxon>
        <taxon>eudicotyledons</taxon>
        <taxon>Gunneridae</taxon>
        <taxon>Pentapetalae</taxon>
        <taxon>rosids</taxon>
        <taxon>malvids</taxon>
        <taxon>Brassicales</taxon>
        <taxon>Brassicaceae</taxon>
        <taxon>Arabideae</taxon>
        <taxon>Arabis</taxon>
    </lineage>
</organism>
<proteinExistence type="predicted"/>
<comment type="caution">
    <text evidence="2">The sequence shown here is derived from an EMBL/GenBank/DDBJ whole genome shotgun (WGS) entry which is preliminary data.</text>
</comment>
<dbReference type="Proteomes" id="UP000489600">
    <property type="component" value="Unassembled WGS sequence"/>
</dbReference>
<dbReference type="AlphaFoldDB" id="A0A565CJC3"/>
<sequence>MTQRDATLGVLMDATMAEAVPANLFLMEHTNATVSVNVVLKKEAYDRDTLDTSSCSQPQTKTNKIFFLFSSLATPLEKKKIMLLLQPPLVSTRFHSLYFITRRPFPFVRPPISATAFSAFPSSSSSSPSSISSWNNLDSREEEEDDDESLPSRRYDFSPLLQYLSRFGSIELVLEESDSVTSPKSLDPAEFHLAESYKAVPAPYWHSLLKSLY</sequence>
<protein>
    <submittedName>
        <fullName evidence="2">Uncharacterized protein</fullName>
    </submittedName>
</protein>
<dbReference type="OrthoDB" id="10642088at2759"/>
<evidence type="ECO:0000313" key="2">
    <source>
        <dbReference type="EMBL" id="VVB13697.1"/>
    </source>
</evidence>
<dbReference type="EMBL" id="CABITT030000008">
    <property type="protein sequence ID" value="VVB13697.1"/>
    <property type="molecule type" value="Genomic_DNA"/>
</dbReference>
<gene>
    <name evidence="2" type="ORF">ANE_LOCUS24141</name>
</gene>
<feature type="region of interest" description="Disordered" evidence="1">
    <location>
        <begin position="119"/>
        <end position="153"/>
    </location>
</feature>
<feature type="compositionally biased region" description="Acidic residues" evidence="1">
    <location>
        <begin position="140"/>
        <end position="149"/>
    </location>
</feature>
<feature type="compositionally biased region" description="Low complexity" evidence="1">
    <location>
        <begin position="119"/>
        <end position="133"/>
    </location>
</feature>
<name>A0A565CJC3_9BRAS</name>
<evidence type="ECO:0000256" key="1">
    <source>
        <dbReference type="SAM" id="MobiDB-lite"/>
    </source>
</evidence>
<evidence type="ECO:0000313" key="3">
    <source>
        <dbReference type="Proteomes" id="UP000489600"/>
    </source>
</evidence>
<reference evidence="2" key="1">
    <citation type="submission" date="2019-07" db="EMBL/GenBank/DDBJ databases">
        <authorList>
            <person name="Dittberner H."/>
        </authorList>
    </citation>
    <scope>NUCLEOTIDE SEQUENCE [LARGE SCALE GENOMIC DNA]</scope>
</reference>